<evidence type="ECO:0000313" key="3">
    <source>
        <dbReference type="Proteomes" id="UP001190464"/>
    </source>
</evidence>
<accession>A0ABM9M5H2</accession>
<dbReference type="EMBL" id="OY726398">
    <property type="protein sequence ID" value="CAJ1510449.1"/>
    <property type="molecule type" value="Genomic_DNA"/>
</dbReference>
<dbReference type="SMART" id="SM00347">
    <property type="entry name" value="HTH_MARR"/>
    <property type="match status" value="1"/>
</dbReference>
<evidence type="ECO:0000313" key="2">
    <source>
        <dbReference type="EMBL" id="CAJ1510449.1"/>
    </source>
</evidence>
<dbReference type="InterPro" id="IPR036390">
    <property type="entry name" value="WH_DNA-bd_sf"/>
</dbReference>
<dbReference type="PANTHER" id="PTHR33164">
    <property type="entry name" value="TRANSCRIPTIONAL REGULATOR, MARR FAMILY"/>
    <property type="match status" value="1"/>
</dbReference>
<dbReference type="InterPro" id="IPR036388">
    <property type="entry name" value="WH-like_DNA-bd_sf"/>
</dbReference>
<name>A0ABM9M5H2_9MYCO</name>
<dbReference type="SUPFAM" id="SSF46785">
    <property type="entry name" value="Winged helix' DNA-binding domain"/>
    <property type="match status" value="1"/>
</dbReference>
<reference evidence="2 3" key="1">
    <citation type="submission" date="2023-08" db="EMBL/GenBank/DDBJ databases">
        <authorList>
            <person name="Folkvardsen B D."/>
            <person name="Norman A."/>
        </authorList>
    </citation>
    <scope>NUCLEOTIDE SEQUENCE [LARGE SCALE GENOMIC DNA]</scope>
    <source>
        <strain evidence="2 3">Mu0102</strain>
    </source>
</reference>
<evidence type="ECO:0000259" key="1">
    <source>
        <dbReference type="PROSITE" id="PS50995"/>
    </source>
</evidence>
<feature type="domain" description="HTH marR-type" evidence="1">
    <location>
        <begin position="21"/>
        <end position="161"/>
    </location>
</feature>
<dbReference type="PROSITE" id="PS50995">
    <property type="entry name" value="HTH_MARR_2"/>
    <property type="match status" value="1"/>
</dbReference>
<dbReference type="PANTHER" id="PTHR33164:SF99">
    <property type="entry name" value="MARR FAMILY REGULATORY PROTEIN"/>
    <property type="match status" value="1"/>
</dbReference>
<dbReference type="Proteomes" id="UP001190464">
    <property type="component" value="Chromosome"/>
</dbReference>
<dbReference type="RefSeq" id="WP_308484834.1">
    <property type="nucleotide sequence ID" value="NZ_OY726398.1"/>
</dbReference>
<proteinExistence type="predicted"/>
<dbReference type="InterPro" id="IPR039422">
    <property type="entry name" value="MarR/SlyA-like"/>
</dbReference>
<dbReference type="Pfam" id="PF01047">
    <property type="entry name" value="MarR"/>
    <property type="match status" value="1"/>
</dbReference>
<protein>
    <submittedName>
        <fullName evidence="2">MarR family transcriptional regulator</fullName>
    </submittedName>
</protein>
<dbReference type="InterPro" id="IPR000835">
    <property type="entry name" value="HTH_MarR-typ"/>
</dbReference>
<organism evidence="2 3">
    <name type="scientific">[Mycobacterium] holstebronense</name>
    <dbReference type="NCBI Taxonomy" id="3064288"/>
    <lineage>
        <taxon>Bacteria</taxon>
        <taxon>Bacillati</taxon>
        <taxon>Actinomycetota</taxon>
        <taxon>Actinomycetes</taxon>
        <taxon>Mycobacteriales</taxon>
        <taxon>Mycobacteriaceae</taxon>
        <taxon>Mycolicibacterium</taxon>
    </lineage>
</organism>
<dbReference type="Gene3D" id="1.10.10.10">
    <property type="entry name" value="Winged helix-like DNA-binding domain superfamily/Winged helix DNA-binding domain"/>
    <property type="match status" value="1"/>
</dbReference>
<gene>
    <name evidence="2" type="ORF">MU0102_004180</name>
</gene>
<sequence>MGHLRALEWPVWELPVLDAAESTCVHQFVDTSERLLAALNDSLVHAHGLTLFEVLVLDRLASSETGSARMRDLAKAFALAPSRVTSLIDRLEAQSLVGRRPLPGDRRAVLAHITAEGRKRFAPAVVTYARGIRAYYLDQLSRQQAIALGDVCRRTGLPERY</sequence>
<keyword evidence="3" id="KW-1185">Reference proteome</keyword>